<reference evidence="3" key="1">
    <citation type="submission" date="2020-05" db="EMBL/GenBank/DDBJ databases">
        <authorList>
            <person name="Chiriac C."/>
            <person name="Salcher M."/>
            <person name="Ghai R."/>
            <person name="Kavagutti S V."/>
        </authorList>
    </citation>
    <scope>NUCLEOTIDE SEQUENCE</scope>
</reference>
<dbReference type="EMBL" id="CAFAAV010000035">
    <property type="protein sequence ID" value="CAB4809865.1"/>
    <property type="molecule type" value="Genomic_DNA"/>
</dbReference>
<dbReference type="EMBL" id="CAFBOL010000150">
    <property type="protein sequence ID" value="CAB5018538.1"/>
    <property type="molecule type" value="Genomic_DNA"/>
</dbReference>
<dbReference type="Gene3D" id="2.60.120.260">
    <property type="entry name" value="Galactose-binding domain-like"/>
    <property type="match status" value="1"/>
</dbReference>
<gene>
    <name evidence="2" type="ORF">UFOPK2656_00678</name>
    <name evidence="3" type="ORF">UFOPK3099_00657</name>
    <name evidence="4" type="ORF">UFOPK3267_01482</name>
    <name evidence="5" type="ORF">UFOPK3651_00716</name>
    <name evidence="6" type="ORF">UFOPK3931_03216</name>
    <name evidence="1" type="ORF">UFOPK4189_00676</name>
</gene>
<proteinExistence type="predicted"/>
<evidence type="ECO:0000313" key="1">
    <source>
        <dbReference type="EMBL" id="CAB4362889.1"/>
    </source>
</evidence>
<dbReference type="PROSITE" id="PS51257">
    <property type="entry name" value="PROKAR_LIPOPROTEIN"/>
    <property type="match status" value="1"/>
</dbReference>
<sequence length="245" mass="25868">MKRVLPFLPLLLLVACSDDGSSAVSTAAASVPTTAAPATTSTAPAPAPAPAPVTFTAEVWADNWFSLYVNGELVGEDSVPITTERSFNAETITFTATYPLTIAMVTKDFKQDDSGLEYIGTARQQMGDGGFIAQITDTSTGKVVATTTTGWRGLVVHRAPLNTDCLSSANPSTDCQHEITPEPADWTSPTFDDSAWTAAIQYTAAEVGPKEGYDTITWSPAAALIWSGDLKIDNTILWRATVTAG</sequence>
<evidence type="ECO:0000313" key="2">
    <source>
        <dbReference type="EMBL" id="CAB4711075.1"/>
    </source>
</evidence>
<protein>
    <submittedName>
        <fullName evidence="3">Unannotated protein</fullName>
    </submittedName>
</protein>
<name>A0A6J6YN39_9ZZZZ</name>
<accession>A0A6J6YN39</accession>
<dbReference type="EMBL" id="CAEZYF010000003">
    <property type="protein sequence ID" value="CAB4711075.1"/>
    <property type="molecule type" value="Genomic_DNA"/>
</dbReference>
<evidence type="ECO:0000313" key="4">
    <source>
        <dbReference type="EMBL" id="CAB4851323.1"/>
    </source>
</evidence>
<dbReference type="EMBL" id="CAFBMT010000003">
    <property type="protein sequence ID" value="CAB4918803.1"/>
    <property type="molecule type" value="Genomic_DNA"/>
</dbReference>
<dbReference type="EMBL" id="CAFBIY010000077">
    <property type="protein sequence ID" value="CAB4851323.1"/>
    <property type="molecule type" value="Genomic_DNA"/>
</dbReference>
<evidence type="ECO:0000313" key="3">
    <source>
        <dbReference type="EMBL" id="CAB4809865.1"/>
    </source>
</evidence>
<evidence type="ECO:0000313" key="5">
    <source>
        <dbReference type="EMBL" id="CAB4918803.1"/>
    </source>
</evidence>
<dbReference type="AlphaFoldDB" id="A0A6J6YN39"/>
<evidence type="ECO:0000313" key="6">
    <source>
        <dbReference type="EMBL" id="CAB5018538.1"/>
    </source>
</evidence>
<organism evidence="3">
    <name type="scientific">freshwater metagenome</name>
    <dbReference type="NCBI Taxonomy" id="449393"/>
    <lineage>
        <taxon>unclassified sequences</taxon>
        <taxon>metagenomes</taxon>
        <taxon>ecological metagenomes</taxon>
    </lineage>
</organism>
<dbReference type="EMBL" id="CAESGF010000003">
    <property type="protein sequence ID" value="CAB4362889.1"/>
    <property type="molecule type" value="Genomic_DNA"/>
</dbReference>